<evidence type="ECO:0000256" key="7">
    <source>
        <dbReference type="ARBA" id="ARBA00022741"/>
    </source>
</evidence>
<dbReference type="PANTHER" id="PTHR43472:SF1">
    <property type="entry name" value="PHOSPHORIBOSYLAMINE--GLYCINE LIGASE, CHLOROPLASTIC"/>
    <property type="match status" value="1"/>
</dbReference>
<dbReference type="PROSITE" id="PS50975">
    <property type="entry name" value="ATP_GRASP"/>
    <property type="match status" value="1"/>
</dbReference>
<evidence type="ECO:0000256" key="3">
    <source>
        <dbReference type="ARBA" id="ARBA00005174"/>
    </source>
</evidence>
<keyword evidence="18" id="KW-1185">Reference proteome</keyword>
<comment type="similarity">
    <text evidence="11 14">Belongs to the GARS family.</text>
</comment>
<dbReference type="GO" id="GO:0004637">
    <property type="term" value="F:phosphoribosylamine-glycine ligase activity"/>
    <property type="evidence" value="ECO:0007669"/>
    <property type="project" value="UniProtKB-UniRule"/>
</dbReference>
<dbReference type="InterPro" id="IPR011761">
    <property type="entry name" value="ATP-grasp"/>
</dbReference>
<name>A0A9P1KE93_9CYAN</name>
<dbReference type="InterPro" id="IPR016185">
    <property type="entry name" value="PreATP-grasp_dom_sf"/>
</dbReference>
<evidence type="ECO:0000256" key="2">
    <source>
        <dbReference type="ARBA" id="ARBA00001946"/>
    </source>
</evidence>
<dbReference type="GO" id="GO:0009113">
    <property type="term" value="P:purine nucleobase biosynthetic process"/>
    <property type="evidence" value="ECO:0007669"/>
    <property type="project" value="InterPro"/>
</dbReference>
<dbReference type="Gene3D" id="3.90.600.10">
    <property type="entry name" value="Phosphoribosylglycinamide synthetase, C-terminal domain"/>
    <property type="match status" value="1"/>
</dbReference>
<evidence type="ECO:0000256" key="4">
    <source>
        <dbReference type="ARBA" id="ARBA00013255"/>
    </source>
</evidence>
<dbReference type="PROSITE" id="PS00184">
    <property type="entry name" value="GARS"/>
    <property type="match status" value="1"/>
</dbReference>
<evidence type="ECO:0000256" key="13">
    <source>
        <dbReference type="ARBA" id="ARBA00042864"/>
    </source>
</evidence>
<gene>
    <name evidence="14 17" type="primary">purD</name>
    <name evidence="17" type="ORF">ARTHRO_30320</name>
</gene>
<dbReference type="FunFam" id="3.40.50.20:FF:000006">
    <property type="entry name" value="Phosphoribosylamine--glycine ligase, chloroplastic"/>
    <property type="match status" value="1"/>
</dbReference>
<evidence type="ECO:0000256" key="5">
    <source>
        <dbReference type="ARBA" id="ARBA00022598"/>
    </source>
</evidence>
<dbReference type="RefSeq" id="WP_006625780.1">
    <property type="nucleotide sequence ID" value="NZ_FO818640.1"/>
</dbReference>
<dbReference type="Pfam" id="PF02844">
    <property type="entry name" value="GARS_N"/>
    <property type="match status" value="1"/>
</dbReference>
<dbReference type="GO" id="GO:0006189">
    <property type="term" value="P:'de novo' IMP biosynthetic process"/>
    <property type="evidence" value="ECO:0007669"/>
    <property type="project" value="UniProtKB-UniRule"/>
</dbReference>
<evidence type="ECO:0000256" key="11">
    <source>
        <dbReference type="ARBA" id="ARBA00038345"/>
    </source>
</evidence>
<accession>A0A9P1KE93</accession>
<dbReference type="FunFam" id="3.90.600.10:FF:000001">
    <property type="entry name" value="Trifunctional purine biosynthetic protein adenosine-3"/>
    <property type="match status" value="1"/>
</dbReference>
<dbReference type="SMART" id="SM01209">
    <property type="entry name" value="GARS_A"/>
    <property type="match status" value="1"/>
</dbReference>
<sequence>MKILVVGNGGREHALAWTLTQSETVQQVICTPGNGGTATLTKCQNRNIPVEDIPAIVALAKDEAIDLVVVGPEVPLALGIADELTKNHVKVFGPGREGAKLEASKSWAKDLMLAAGVPTATGAVFTDPQAAKDYITQVPIVIKADGLAAGKGVIVATSLEMADSAITSISQGEFGQDNCQIVIEEFLQGQEVSVLAITDGKTIRPLIPAQDHKPIGEGDTGPNTGGMGAYAPTPLVSDTLMVKIQREVLEPTLQELQNRGIDYCGIIYAGLMITPDGDLMVLEFNCRFGDPETQAVLLMLDTPLDQILTACCDRRLAELPPIRWKPGVSLCVVLASCGYPGTYPKGKLITGIDAASALGAKVFHAGTRLVDGQIITDGGRVLGVTAIGDTVETAITNAYQAVDCINFDGMYCRRDIGFRLRQSQN</sequence>
<dbReference type="SUPFAM" id="SSF51246">
    <property type="entry name" value="Rudiment single hybrid motif"/>
    <property type="match status" value="1"/>
</dbReference>
<keyword evidence="10" id="KW-0464">Manganese</keyword>
<dbReference type="AlphaFoldDB" id="A0A9P1KE93"/>
<dbReference type="Proteomes" id="UP000032946">
    <property type="component" value="Chromosome"/>
</dbReference>
<dbReference type="InterPro" id="IPR020559">
    <property type="entry name" value="PRibGlycinamide_synth_CS"/>
</dbReference>
<evidence type="ECO:0000256" key="15">
    <source>
        <dbReference type="PROSITE-ProRule" id="PRU00409"/>
    </source>
</evidence>
<dbReference type="HAMAP" id="MF_00138">
    <property type="entry name" value="GARS"/>
    <property type="match status" value="1"/>
</dbReference>
<keyword evidence="9 15" id="KW-0067">ATP-binding</keyword>
<dbReference type="InterPro" id="IPR020561">
    <property type="entry name" value="PRibGlycinamid_synth_ATP-grasp"/>
</dbReference>
<keyword evidence="5 14" id="KW-0436">Ligase</keyword>
<protein>
    <recommendedName>
        <fullName evidence="4 14">Phosphoribosylamine--glycine ligase</fullName>
        <ecNumber evidence="4 14">6.3.4.13</ecNumber>
    </recommendedName>
    <alternativeName>
        <fullName evidence="14">GARS</fullName>
    </alternativeName>
    <alternativeName>
        <fullName evidence="12 14">Glycinamide ribonucleotide synthetase</fullName>
    </alternativeName>
    <alternativeName>
        <fullName evidence="13 14">Phosphoribosylglycinamide synthetase</fullName>
    </alternativeName>
</protein>
<dbReference type="InterPro" id="IPR000115">
    <property type="entry name" value="PRibGlycinamide_synth"/>
</dbReference>
<dbReference type="GO" id="GO:0046872">
    <property type="term" value="F:metal ion binding"/>
    <property type="evidence" value="ECO:0007669"/>
    <property type="project" value="UniProtKB-KW"/>
</dbReference>
<proteinExistence type="inferred from homology"/>
<feature type="domain" description="ATP-grasp" evidence="16">
    <location>
        <begin position="109"/>
        <end position="313"/>
    </location>
</feature>
<dbReference type="SUPFAM" id="SSF52440">
    <property type="entry name" value="PreATP-grasp domain"/>
    <property type="match status" value="1"/>
</dbReference>
<keyword evidence="8 14" id="KW-0658">Purine biosynthesis</keyword>
<comment type="pathway">
    <text evidence="3 14">Purine metabolism; IMP biosynthesis via de novo pathway; N(1)-(5-phospho-D-ribosyl)glycinamide from 5-phospho-alpha-D-ribose 1-diphosphate: step 2/2.</text>
</comment>
<evidence type="ECO:0000256" key="9">
    <source>
        <dbReference type="ARBA" id="ARBA00022840"/>
    </source>
</evidence>
<dbReference type="EC" id="6.3.4.13" evidence="4 14"/>
<evidence type="ECO:0000259" key="16">
    <source>
        <dbReference type="PROSITE" id="PS50975"/>
    </source>
</evidence>
<dbReference type="Gene3D" id="3.30.470.20">
    <property type="entry name" value="ATP-grasp fold, B domain"/>
    <property type="match status" value="1"/>
</dbReference>
<dbReference type="GO" id="GO:0005524">
    <property type="term" value="F:ATP binding"/>
    <property type="evidence" value="ECO:0007669"/>
    <property type="project" value="UniProtKB-UniRule"/>
</dbReference>
<dbReference type="EMBL" id="FO818640">
    <property type="protein sequence ID" value="CDM95054.1"/>
    <property type="molecule type" value="Genomic_DNA"/>
</dbReference>
<dbReference type="Pfam" id="PF01071">
    <property type="entry name" value="GARS_A"/>
    <property type="match status" value="1"/>
</dbReference>
<comment type="catalytic activity">
    <reaction evidence="14">
        <text>5-phospho-beta-D-ribosylamine + glycine + ATP = N(1)-(5-phospho-beta-D-ribosyl)glycinamide + ADP + phosphate + H(+)</text>
        <dbReference type="Rhea" id="RHEA:17453"/>
        <dbReference type="ChEBI" id="CHEBI:15378"/>
        <dbReference type="ChEBI" id="CHEBI:30616"/>
        <dbReference type="ChEBI" id="CHEBI:43474"/>
        <dbReference type="ChEBI" id="CHEBI:57305"/>
        <dbReference type="ChEBI" id="CHEBI:58681"/>
        <dbReference type="ChEBI" id="CHEBI:143788"/>
        <dbReference type="ChEBI" id="CHEBI:456216"/>
        <dbReference type="EC" id="6.3.4.13"/>
    </reaction>
</comment>
<evidence type="ECO:0000256" key="1">
    <source>
        <dbReference type="ARBA" id="ARBA00001936"/>
    </source>
</evidence>
<dbReference type="InterPro" id="IPR037123">
    <property type="entry name" value="PRibGlycinamide_synth_C_sf"/>
</dbReference>
<dbReference type="Gene3D" id="3.40.50.20">
    <property type="match status" value="1"/>
</dbReference>
<keyword evidence="6" id="KW-0479">Metal-binding</keyword>
<dbReference type="Gene3D" id="3.30.1490.20">
    <property type="entry name" value="ATP-grasp fold, A domain"/>
    <property type="match status" value="1"/>
</dbReference>
<evidence type="ECO:0000313" key="18">
    <source>
        <dbReference type="Proteomes" id="UP000032946"/>
    </source>
</evidence>
<dbReference type="InterPro" id="IPR011054">
    <property type="entry name" value="Rudment_hybrid_motif"/>
</dbReference>
<dbReference type="InterPro" id="IPR020560">
    <property type="entry name" value="PRibGlycinamide_synth_C-dom"/>
</dbReference>
<dbReference type="FunFam" id="3.30.470.20:FF:000018">
    <property type="entry name" value="Trifunctional purine biosynthetic protein adenosine-3"/>
    <property type="match status" value="1"/>
</dbReference>
<dbReference type="InterPro" id="IPR020562">
    <property type="entry name" value="PRibGlycinamide_synth_N"/>
</dbReference>
<dbReference type="SUPFAM" id="SSF56059">
    <property type="entry name" value="Glutathione synthetase ATP-binding domain-like"/>
    <property type="match status" value="1"/>
</dbReference>
<organism evidence="17 18">
    <name type="scientific">Limnospira indica PCC 8005</name>
    <dbReference type="NCBI Taxonomy" id="376219"/>
    <lineage>
        <taxon>Bacteria</taxon>
        <taxon>Bacillati</taxon>
        <taxon>Cyanobacteriota</taxon>
        <taxon>Cyanophyceae</taxon>
        <taxon>Oscillatoriophycideae</taxon>
        <taxon>Oscillatoriales</taxon>
        <taxon>Sirenicapillariaceae</taxon>
        <taxon>Limnospira</taxon>
    </lineage>
</organism>
<evidence type="ECO:0000256" key="10">
    <source>
        <dbReference type="ARBA" id="ARBA00023211"/>
    </source>
</evidence>
<evidence type="ECO:0000256" key="8">
    <source>
        <dbReference type="ARBA" id="ARBA00022755"/>
    </source>
</evidence>
<keyword evidence="7 15" id="KW-0547">Nucleotide-binding</keyword>
<evidence type="ECO:0000256" key="12">
    <source>
        <dbReference type="ARBA" id="ARBA00042242"/>
    </source>
</evidence>
<comment type="cofactor">
    <cofactor evidence="2">
        <name>Mg(2+)</name>
        <dbReference type="ChEBI" id="CHEBI:18420"/>
    </cofactor>
</comment>
<comment type="cofactor">
    <cofactor evidence="1">
        <name>Mn(2+)</name>
        <dbReference type="ChEBI" id="CHEBI:29035"/>
    </cofactor>
</comment>
<reference evidence="17 18" key="1">
    <citation type="submission" date="2014-02" db="EMBL/GenBank/DDBJ databases">
        <authorList>
            <person name="Genoscope - CEA"/>
        </authorList>
    </citation>
    <scope>NUCLEOTIDE SEQUENCE [LARGE SCALE GENOMIC DNA]</scope>
    <source>
        <strain evidence="17 18">PCC 8005</strain>
    </source>
</reference>
<evidence type="ECO:0000313" key="17">
    <source>
        <dbReference type="EMBL" id="CDM95054.1"/>
    </source>
</evidence>
<dbReference type="InterPro" id="IPR013815">
    <property type="entry name" value="ATP_grasp_subdomain_1"/>
</dbReference>
<dbReference type="Pfam" id="PF02843">
    <property type="entry name" value="GARS_C"/>
    <property type="match status" value="1"/>
</dbReference>
<evidence type="ECO:0000256" key="6">
    <source>
        <dbReference type="ARBA" id="ARBA00022723"/>
    </source>
</evidence>
<dbReference type="SMART" id="SM01210">
    <property type="entry name" value="GARS_C"/>
    <property type="match status" value="1"/>
</dbReference>
<dbReference type="NCBIfam" id="TIGR00877">
    <property type="entry name" value="purD"/>
    <property type="match status" value="1"/>
</dbReference>
<dbReference type="PANTHER" id="PTHR43472">
    <property type="entry name" value="PHOSPHORIBOSYLAMINE--GLYCINE LIGASE"/>
    <property type="match status" value="1"/>
</dbReference>
<evidence type="ECO:0000256" key="14">
    <source>
        <dbReference type="HAMAP-Rule" id="MF_00138"/>
    </source>
</evidence>